<protein>
    <submittedName>
        <fullName evidence="2">Glycosyltransferase</fullName>
    </submittedName>
</protein>
<dbReference type="EMBL" id="RSAS01000029">
    <property type="protein sequence ID" value="RRR78122.1"/>
    <property type="molecule type" value="Genomic_DNA"/>
</dbReference>
<proteinExistence type="predicted"/>
<feature type="domain" description="Glycosyltransferase subfamily 4-like N-terminal" evidence="1">
    <location>
        <begin position="19"/>
        <end position="177"/>
    </location>
</feature>
<dbReference type="CDD" id="cd03801">
    <property type="entry name" value="GT4_PimA-like"/>
    <property type="match status" value="1"/>
</dbReference>
<dbReference type="Pfam" id="PF13439">
    <property type="entry name" value="Glyco_transf_4"/>
    <property type="match status" value="1"/>
</dbReference>
<comment type="caution">
    <text evidence="2">The sequence shown here is derived from an EMBL/GenBank/DDBJ whole genome shotgun (WGS) entry which is preliminary data.</text>
</comment>
<dbReference type="AlphaFoldDB" id="A0A426UBS7"/>
<dbReference type="PANTHER" id="PTHR12526:SF600">
    <property type="entry name" value="GLYCOSYL TRANSFERASE GROUP 1"/>
    <property type="match status" value="1"/>
</dbReference>
<evidence type="ECO:0000259" key="1">
    <source>
        <dbReference type="Pfam" id="PF13439"/>
    </source>
</evidence>
<dbReference type="InterPro" id="IPR028098">
    <property type="entry name" value="Glyco_trans_4-like_N"/>
</dbReference>
<accession>A0A426UBS7</accession>
<dbReference type="Gene3D" id="3.40.50.2000">
    <property type="entry name" value="Glycogen Phosphorylase B"/>
    <property type="match status" value="2"/>
</dbReference>
<evidence type="ECO:0000313" key="2">
    <source>
        <dbReference type="EMBL" id="RRR78122.1"/>
    </source>
</evidence>
<dbReference type="Pfam" id="PF13692">
    <property type="entry name" value="Glyco_trans_1_4"/>
    <property type="match status" value="1"/>
</dbReference>
<gene>
    <name evidence="2" type="ORF">EI684_00690</name>
</gene>
<dbReference type="GO" id="GO:0016757">
    <property type="term" value="F:glycosyltransferase activity"/>
    <property type="evidence" value="ECO:0007669"/>
    <property type="project" value="TreeGrafter"/>
</dbReference>
<reference evidence="2 3" key="1">
    <citation type="submission" date="2018-12" db="EMBL/GenBank/DDBJ databases">
        <title>Genome Sequence of Candidatus Viridilinea halotolerans isolated from saline sulfide-rich spring.</title>
        <authorList>
            <person name="Grouzdev D.S."/>
            <person name="Burganskaya E.I."/>
            <person name="Krutkina M.S."/>
            <person name="Sukhacheva M.V."/>
            <person name="Gorlenko V.M."/>
        </authorList>
    </citation>
    <scope>NUCLEOTIDE SEQUENCE [LARGE SCALE GENOMIC DNA]</scope>
    <source>
        <strain evidence="2">Chok-6</strain>
    </source>
</reference>
<sequence>MHMLIICAAAPTTDRPRTHGLLTALTRNGHDVSVIFVDGAGTAFDELSDRCRALLPVARRAGLAERVIEVLARRRFDLVHIEGEVADAVDLPLPLPTVIDTTACQPLRRERMVRRAGWLLRGAHVLQAWRARQRAGAEWPAAARLIVASSEEDWGSAALGHPTHQPEVVPTPVDVERLVPTLQLRERARLLLDLRDFTPLERMVVLMETHAILAHIWQQRPEVRLQVLGPPPPGALRALATEPRISFVGAVRDARPYLAVATLALVPALPGRNGLYTPLEAMAMSLPLLGIPALARELEALAGHELLVASDAEELAQAALTLLDDPRYCGRLGRAARHLVERRHNYAAVNTALENVYARAMGCALAEWRLAVGFEGVVMQGEVSFSADG</sequence>
<evidence type="ECO:0000313" key="3">
    <source>
        <dbReference type="Proteomes" id="UP000280307"/>
    </source>
</evidence>
<dbReference type="PANTHER" id="PTHR12526">
    <property type="entry name" value="GLYCOSYLTRANSFERASE"/>
    <property type="match status" value="1"/>
</dbReference>
<name>A0A426UBS7_9CHLR</name>
<dbReference type="Proteomes" id="UP000280307">
    <property type="component" value="Unassembled WGS sequence"/>
</dbReference>
<dbReference type="SUPFAM" id="SSF53756">
    <property type="entry name" value="UDP-Glycosyltransferase/glycogen phosphorylase"/>
    <property type="match status" value="1"/>
</dbReference>
<keyword evidence="2" id="KW-0808">Transferase</keyword>
<organism evidence="2 3">
    <name type="scientific">Candidatus Viridilinea halotolerans</name>
    <dbReference type="NCBI Taxonomy" id="2491704"/>
    <lineage>
        <taxon>Bacteria</taxon>
        <taxon>Bacillati</taxon>
        <taxon>Chloroflexota</taxon>
        <taxon>Chloroflexia</taxon>
        <taxon>Chloroflexales</taxon>
        <taxon>Chloroflexineae</taxon>
        <taxon>Oscillochloridaceae</taxon>
        <taxon>Candidatus Viridilinea</taxon>
    </lineage>
</organism>